<proteinExistence type="predicted"/>
<sequence length="1221" mass="134673">MASYQQGGATNVELEPLHRSNGATTTPSWKKWGMGAAILVLLGFGYNSISNRQSSTDLLGKSKSRNKGKHGKHGKHGHDAPQAAPLFDENGRYILHDFDAIAPVSNFLPGVAGVFGKPVWAFYVNRGQGIASFGIASKDYPLLEFNSANKAYQLTPYIGFRTFIQGSRGKKDGTSFLIEPFSPSTTKGAMNAPHEPVRSMFVGTNEMEIVEVDDVHGIKTSVTYFVLPEESFAALVRKTTIANTGKDTLTLSALDGLAKIEPTGGRLNWGLKNIGRTLEGWMGVYHADETLALPFYRMSTEPSDSASVVIEKAGHYCIAFIEGESESLLPIVFDTEKVFGFSTTLQEPTALLGSSIEDIIAKPQYGDAKTSSAFAALQKAKLAPGEKITITSLYGQAEDIDSLPGIAKKVSKAGFSEDKLNRARELIDDLTSAVETHTANTLFNGAIKQNYLDNSLRGGMPLILGGLDDDARASNADEDARLKVYHIFSRIHGDLERDYNDFNIDPTFFSQGPGNYRDVAQNRRNDVVFSPRIGSFVIRQFLSFIQADGYEPLTVEAVAYMVEDHAQAARVAATIAADYNSSATIGNILGGGIFRPGQLFSLFEQIGVKLAVTKMEAINEIMAISTETPMAVFGQGYWADHWEYYLDLIEAYTSIYPDGEEALMYDMPLKYFFSTATVKPRSEKYVVDYTFDGKSKHILQLDATAFDTEKVAEQEKFRNGTTGLLANDANWQRTEDGVAFKSSAIAKLFLLGAIKYATRDAYGMGVEYEGGRPGWNDAMNGLAGMVGSGMPETFEVSELLKYVLGVVKKYQRPIVIPSELGVMVDAINSALAELLASGYEDPSVLPSTVPEELFKYWDDVASAREKYRSDVTYYFSGTTTEISAEDAIIMLTAWFDQVQIGVERAIKIGSKGIDDDGTSGIPAAYFSYDVSKWEENGKRNAKGLPLADPKEMKVGTFPAFLESPTRYMKLIKDDEEKMNDMYNKVLNSNLRDDVLKMYFLSADLTGQSYDMGRMMAFAAGWLENQSIWMHMSYKYYLQLLRGKLYDEFYTEMRGGGMLPFMDPKVYGRSLMECSSFIASSAFTDPAVVGRGFLARLSGSTAEFLSIWKLMFMGPNPFFINDQGKVEMQLIPALPFWLFDDEDTPGSKDDDGNFIVSFKLFSSIPVTYHNTLGEDLFGVLPKSYIVTMEDGSTADVDGTSIPTNLAIQIRKMLGVESIDVYF</sequence>
<gene>
    <name evidence="2" type="ORF">ACHAXA_010745</name>
</gene>
<dbReference type="Proteomes" id="UP001530377">
    <property type="component" value="Unassembled WGS sequence"/>
</dbReference>
<dbReference type="InterPro" id="IPR008928">
    <property type="entry name" value="6-hairpin_glycosidase_sf"/>
</dbReference>
<accession>A0ABD3RTP5</accession>
<keyword evidence="3" id="KW-1185">Reference proteome</keyword>
<name>A0ABD3RTP5_9STRA</name>
<evidence type="ECO:0000256" key="1">
    <source>
        <dbReference type="SAM" id="MobiDB-lite"/>
    </source>
</evidence>
<organism evidence="2 3">
    <name type="scientific">Cyclostephanos tholiformis</name>
    <dbReference type="NCBI Taxonomy" id="382380"/>
    <lineage>
        <taxon>Eukaryota</taxon>
        <taxon>Sar</taxon>
        <taxon>Stramenopiles</taxon>
        <taxon>Ochrophyta</taxon>
        <taxon>Bacillariophyta</taxon>
        <taxon>Coscinodiscophyceae</taxon>
        <taxon>Thalassiosirophycidae</taxon>
        <taxon>Stephanodiscales</taxon>
        <taxon>Stephanodiscaceae</taxon>
        <taxon>Cyclostephanos</taxon>
    </lineage>
</organism>
<protein>
    <submittedName>
        <fullName evidence="2">Uncharacterized protein</fullName>
    </submittedName>
</protein>
<dbReference type="EMBL" id="JALLPB020000182">
    <property type="protein sequence ID" value="KAL3815811.1"/>
    <property type="molecule type" value="Genomic_DNA"/>
</dbReference>
<evidence type="ECO:0000313" key="3">
    <source>
        <dbReference type="Proteomes" id="UP001530377"/>
    </source>
</evidence>
<reference evidence="2 3" key="1">
    <citation type="submission" date="2024-10" db="EMBL/GenBank/DDBJ databases">
        <title>Updated reference genomes for cyclostephanoid diatoms.</title>
        <authorList>
            <person name="Roberts W.R."/>
            <person name="Alverson A.J."/>
        </authorList>
    </citation>
    <scope>NUCLEOTIDE SEQUENCE [LARGE SCALE GENOMIC DNA]</scope>
    <source>
        <strain evidence="2 3">AJA228-03</strain>
    </source>
</reference>
<feature type="region of interest" description="Disordered" evidence="1">
    <location>
        <begin position="1"/>
        <end position="26"/>
    </location>
</feature>
<comment type="caution">
    <text evidence="2">The sequence shown here is derived from an EMBL/GenBank/DDBJ whole genome shotgun (WGS) entry which is preliminary data.</text>
</comment>
<evidence type="ECO:0000313" key="2">
    <source>
        <dbReference type="EMBL" id="KAL3815811.1"/>
    </source>
</evidence>
<dbReference type="SUPFAM" id="SSF48208">
    <property type="entry name" value="Six-hairpin glycosidases"/>
    <property type="match status" value="1"/>
</dbReference>
<feature type="region of interest" description="Disordered" evidence="1">
    <location>
        <begin position="55"/>
        <end position="82"/>
    </location>
</feature>
<dbReference type="AlphaFoldDB" id="A0ABD3RTP5"/>
<feature type="compositionally biased region" description="Basic residues" evidence="1">
    <location>
        <begin position="62"/>
        <end position="76"/>
    </location>
</feature>